<dbReference type="SUPFAM" id="SSF51735">
    <property type="entry name" value="NAD(P)-binding Rossmann-fold domains"/>
    <property type="match status" value="1"/>
</dbReference>
<evidence type="ECO:0000256" key="2">
    <source>
        <dbReference type="ARBA" id="ARBA00023002"/>
    </source>
</evidence>
<gene>
    <name evidence="4" type="ORF">ACPOL_5933</name>
</gene>
<dbReference type="SMART" id="SM00829">
    <property type="entry name" value="PKS_ER"/>
    <property type="match status" value="1"/>
</dbReference>
<dbReference type="SUPFAM" id="SSF50129">
    <property type="entry name" value="GroES-like"/>
    <property type="match status" value="1"/>
</dbReference>
<keyword evidence="5" id="KW-1185">Reference proteome</keyword>
<sequence>MAAAQREGLLGSGGHRILVTASFFAKQFSWEQSMKAVVLKAYGDVDQLIYEEVEKPKPGAGEVLVRIAATSINPIDFKLRSGAMKAQMPLQLPTILGRDLAGEVAELGEGVAGLHIGQRVLALANNTYAEYATVKGELVAAIPDGLSFEQAAALPLVTLTGAQLIERGVKIKQGQSVIITGGLGGVGRTAIFVAMQHHGQVIAAVRSSQMAEAEALGTLALVALEDEEGLSAFQQIDAFADTIGGAVAAKLFKYLRSGAVYASVVGVPEEAKNYDIHAEAVYSQPDAARLSQLAAEVAANRLKIPVAKVMKLSEIREAHHLAEAGGVRGKIVLTP</sequence>
<dbReference type="InterPro" id="IPR036291">
    <property type="entry name" value="NAD(P)-bd_dom_sf"/>
</dbReference>
<dbReference type="CDD" id="cd05289">
    <property type="entry name" value="MDR_like_2"/>
    <property type="match status" value="1"/>
</dbReference>
<dbReference type="InterPro" id="IPR011032">
    <property type="entry name" value="GroES-like_sf"/>
</dbReference>
<keyword evidence="1" id="KW-0521">NADP</keyword>
<accession>A0A2Z5G8N0</accession>
<dbReference type="Proteomes" id="UP000253606">
    <property type="component" value="Chromosome"/>
</dbReference>
<evidence type="ECO:0000313" key="4">
    <source>
        <dbReference type="EMBL" id="AXC15177.1"/>
    </source>
</evidence>
<reference evidence="4 5" key="1">
    <citation type="journal article" date="2018" name="Front. Microbiol.">
        <title>Hydrolytic Capabilities as a Key to Environmental Success: Chitinolytic and Cellulolytic Acidobacteria From Acidic Sub-arctic Soils and Boreal Peatlands.</title>
        <authorList>
            <person name="Belova S.E."/>
            <person name="Ravin N.V."/>
            <person name="Pankratov T.A."/>
            <person name="Rakitin A.L."/>
            <person name="Ivanova A.A."/>
            <person name="Beletsky A.V."/>
            <person name="Mardanov A.V."/>
            <person name="Sinninghe Damste J.S."/>
            <person name="Dedysh S.N."/>
        </authorList>
    </citation>
    <scope>NUCLEOTIDE SEQUENCE [LARGE SCALE GENOMIC DNA]</scope>
    <source>
        <strain evidence="4 5">SBC82</strain>
    </source>
</reference>
<proteinExistence type="predicted"/>
<dbReference type="EMBL" id="CP030840">
    <property type="protein sequence ID" value="AXC15177.1"/>
    <property type="molecule type" value="Genomic_DNA"/>
</dbReference>
<dbReference type="PANTHER" id="PTHR48106">
    <property type="entry name" value="QUINONE OXIDOREDUCTASE PIG3-RELATED"/>
    <property type="match status" value="1"/>
</dbReference>
<dbReference type="Gene3D" id="3.90.180.10">
    <property type="entry name" value="Medium-chain alcohol dehydrogenases, catalytic domain"/>
    <property type="match status" value="1"/>
</dbReference>
<dbReference type="InterPro" id="IPR020843">
    <property type="entry name" value="ER"/>
</dbReference>
<dbReference type="GO" id="GO:0016651">
    <property type="term" value="F:oxidoreductase activity, acting on NAD(P)H"/>
    <property type="evidence" value="ECO:0007669"/>
    <property type="project" value="TreeGrafter"/>
</dbReference>
<organism evidence="4 5">
    <name type="scientific">Acidisarcina polymorpha</name>
    <dbReference type="NCBI Taxonomy" id="2211140"/>
    <lineage>
        <taxon>Bacteria</taxon>
        <taxon>Pseudomonadati</taxon>
        <taxon>Acidobacteriota</taxon>
        <taxon>Terriglobia</taxon>
        <taxon>Terriglobales</taxon>
        <taxon>Acidobacteriaceae</taxon>
        <taxon>Acidisarcina</taxon>
    </lineage>
</organism>
<dbReference type="AlphaFoldDB" id="A0A2Z5G8N0"/>
<dbReference type="Gene3D" id="3.40.50.720">
    <property type="entry name" value="NAD(P)-binding Rossmann-like Domain"/>
    <property type="match status" value="1"/>
</dbReference>
<feature type="domain" description="Enoyl reductase (ER)" evidence="3">
    <location>
        <begin position="43"/>
        <end position="333"/>
    </location>
</feature>
<dbReference type="KEGG" id="abas:ACPOL_5933"/>
<evidence type="ECO:0000313" key="5">
    <source>
        <dbReference type="Proteomes" id="UP000253606"/>
    </source>
</evidence>
<evidence type="ECO:0000256" key="1">
    <source>
        <dbReference type="ARBA" id="ARBA00022857"/>
    </source>
</evidence>
<evidence type="ECO:0000259" key="3">
    <source>
        <dbReference type="SMART" id="SM00829"/>
    </source>
</evidence>
<keyword evidence="2" id="KW-0560">Oxidoreductase</keyword>
<protein>
    <submittedName>
        <fullName evidence="4">Quinone oxidoreductase</fullName>
    </submittedName>
</protein>
<name>A0A2Z5G8N0_9BACT</name>
<dbReference type="Pfam" id="PF13602">
    <property type="entry name" value="ADH_zinc_N_2"/>
    <property type="match status" value="1"/>
</dbReference>
<dbReference type="InterPro" id="IPR013154">
    <property type="entry name" value="ADH-like_N"/>
</dbReference>
<dbReference type="GO" id="GO:0070402">
    <property type="term" value="F:NADPH binding"/>
    <property type="evidence" value="ECO:0007669"/>
    <property type="project" value="TreeGrafter"/>
</dbReference>
<dbReference type="Pfam" id="PF08240">
    <property type="entry name" value="ADH_N"/>
    <property type="match status" value="1"/>
</dbReference>